<reference evidence="1" key="2">
    <citation type="journal article" date="2022" name="New Phytol.">
        <title>Evolutionary transition to the ectomycorrhizal habit in the genomes of a hyperdiverse lineage of mushroom-forming fungi.</title>
        <authorList>
            <person name="Looney B."/>
            <person name="Miyauchi S."/>
            <person name="Morin E."/>
            <person name="Drula E."/>
            <person name="Courty P.E."/>
            <person name="Kohler A."/>
            <person name="Kuo A."/>
            <person name="LaButti K."/>
            <person name="Pangilinan J."/>
            <person name="Lipzen A."/>
            <person name="Riley R."/>
            <person name="Andreopoulos W."/>
            <person name="He G."/>
            <person name="Johnson J."/>
            <person name="Nolan M."/>
            <person name="Tritt A."/>
            <person name="Barry K.W."/>
            <person name="Grigoriev I.V."/>
            <person name="Nagy L.G."/>
            <person name="Hibbett D."/>
            <person name="Henrissat B."/>
            <person name="Matheny P.B."/>
            <person name="Labbe J."/>
            <person name="Martin F.M."/>
        </authorList>
    </citation>
    <scope>NUCLEOTIDE SEQUENCE</scope>
    <source>
        <strain evidence="1">FP105234-sp</strain>
    </source>
</reference>
<proteinExistence type="predicted"/>
<gene>
    <name evidence="1" type="ORF">FA95DRAFT_1669246</name>
</gene>
<evidence type="ECO:0000313" key="1">
    <source>
        <dbReference type="EMBL" id="KAI0046440.1"/>
    </source>
</evidence>
<comment type="caution">
    <text evidence="1">The sequence shown here is derived from an EMBL/GenBank/DDBJ whole genome shotgun (WGS) entry which is preliminary data.</text>
</comment>
<keyword evidence="2" id="KW-1185">Reference proteome</keyword>
<reference evidence="1" key="1">
    <citation type="submission" date="2021-02" db="EMBL/GenBank/DDBJ databases">
        <authorList>
            <consortium name="DOE Joint Genome Institute"/>
            <person name="Ahrendt S."/>
            <person name="Looney B.P."/>
            <person name="Miyauchi S."/>
            <person name="Morin E."/>
            <person name="Drula E."/>
            <person name="Courty P.E."/>
            <person name="Chicoki N."/>
            <person name="Fauchery L."/>
            <person name="Kohler A."/>
            <person name="Kuo A."/>
            <person name="Labutti K."/>
            <person name="Pangilinan J."/>
            <person name="Lipzen A."/>
            <person name="Riley R."/>
            <person name="Andreopoulos W."/>
            <person name="He G."/>
            <person name="Johnson J."/>
            <person name="Barry K.W."/>
            <person name="Grigoriev I.V."/>
            <person name="Nagy L."/>
            <person name="Hibbett D."/>
            <person name="Henrissat B."/>
            <person name="Matheny P.B."/>
            <person name="Labbe J."/>
            <person name="Martin F."/>
        </authorList>
    </citation>
    <scope>NUCLEOTIDE SEQUENCE</scope>
    <source>
        <strain evidence="1">FP105234-sp</strain>
    </source>
</reference>
<name>A0ACB8RS81_9AGAM</name>
<dbReference type="Proteomes" id="UP000814033">
    <property type="component" value="Unassembled WGS sequence"/>
</dbReference>
<sequence length="355" mass="39517">MSETVALEYQQKDMPFRRLGSSGLRVPVFSLGGWLTLGGTVNGDPDIIKVAIENGINMFDEAEAYAKGNSEKELGRVLKELGVRRADLILTTKIFWGTRPGPNNMGLSRKHIVEGVKEALERLQTDYVDVVFAHRPDHTVPTEEIVRAFSWVIDQGWSYYWGTSEWSAREIEEAIQIAHKHGLHAPVAEQCQHHLLHRERPEGEFGPLYKKYGLGTTVFSALASGLLTGKYNDGIPDGSRFDTNKEFFKERVEFLQSAEGKAQVEKVKSLTKLAETELGCSVTHLALAWVARNPNTSTVILGATKPEQVLDNLKALEIIPKLTPEILEKIEKIVANKPSPPPSFGRPALDRLGRL</sequence>
<accession>A0ACB8RS81</accession>
<dbReference type="EMBL" id="MU275925">
    <property type="protein sequence ID" value="KAI0046440.1"/>
    <property type="molecule type" value="Genomic_DNA"/>
</dbReference>
<organism evidence="1 2">
    <name type="scientific">Auriscalpium vulgare</name>
    <dbReference type="NCBI Taxonomy" id="40419"/>
    <lineage>
        <taxon>Eukaryota</taxon>
        <taxon>Fungi</taxon>
        <taxon>Dikarya</taxon>
        <taxon>Basidiomycota</taxon>
        <taxon>Agaricomycotina</taxon>
        <taxon>Agaricomycetes</taxon>
        <taxon>Russulales</taxon>
        <taxon>Auriscalpiaceae</taxon>
        <taxon>Auriscalpium</taxon>
    </lineage>
</organism>
<evidence type="ECO:0000313" key="2">
    <source>
        <dbReference type="Proteomes" id="UP000814033"/>
    </source>
</evidence>
<protein>
    <submittedName>
        <fullName evidence="1">Aldo/keto reductase</fullName>
    </submittedName>
</protein>